<protein>
    <submittedName>
        <fullName evidence="1">6632_t:CDS:1</fullName>
    </submittedName>
</protein>
<proteinExistence type="predicted"/>
<keyword evidence="2" id="KW-1185">Reference proteome</keyword>
<accession>A0ACA9LFU0</accession>
<organism evidence="1 2">
    <name type="scientific">Dentiscutata heterogama</name>
    <dbReference type="NCBI Taxonomy" id="1316150"/>
    <lineage>
        <taxon>Eukaryota</taxon>
        <taxon>Fungi</taxon>
        <taxon>Fungi incertae sedis</taxon>
        <taxon>Mucoromycota</taxon>
        <taxon>Glomeromycotina</taxon>
        <taxon>Glomeromycetes</taxon>
        <taxon>Diversisporales</taxon>
        <taxon>Gigasporaceae</taxon>
        <taxon>Dentiscutata</taxon>
    </lineage>
</organism>
<evidence type="ECO:0000313" key="1">
    <source>
        <dbReference type="EMBL" id="CAG8528329.1"/>
    </source>
</evidence>
<gene>
    <name evidence="1" type="ORF">DHETER_LOCUS4250</name>
</gene>
<feature type="non-terminal residue" evidence="1">
    <location>
        <position position="1"/>
    </location>
</feature>
<reference evidence="1" key="1">
    <citation type="submission" date="2021-06" db="EMBL/GenBank/DDBJ databases">
        <authorList>
            <person name="Kallberg Y."/>
            <person name="Tangrot J."/>
            <person name="Rosling A."/>
        </authorList>
    </citation>
    <scope>NUCLEOTIDE SEQUENCE</scope>
    <source>
        <strain evidence="1">IL203A</strain>
    </source>
</reference>
<feature type="non-terminal residue" evidence="1">
    <location>
        <position position="53"/>
    </location>
</feature>
<dbReference type="EMBL" id="CAJVPU010004128">
    <property type="protein sequence ID" value="CAG8528329.1"/>
    <property type="molecule type" value="Genomic_DNA"/>
</dbReference>
<sequence length="53" mass="6414">KRNYIKQEKIFNIAEVRPEIKKEILVKEELGTLDYRILEFLEKDKESANKHLI</sequence>
<evidence type="ECO:0000313" key="2">
    <source>
        <dbReference type="Proteomes" id="UP000789702"/>
    </source>
</evidence>
<comment type="caution">
    <text evidence="1">The sequence shown here is derived from an EMBL/GenBank/DDBJ whole genome shotgun (WGS) entry which is preliminary data.</text>
</comment>
<dbReference type="Proteomes" id="UP000789702">
    <property type="component" value="Unassembled WGS sequence"/>
</dbReference>
<name>A0ACA9LFU0_9GLOM</name>